<organism evidence="1 2">
    <name type="scientific">Streptomyces violaceus</name>
    <name type="common">Streptomyces venezuelae</name>
    <dbReference type="NCBI Taxonomy" id="1936"/>
    <lineage>
        <taxon>Bacteria</taxon>
        <taxon>Bacillati</taxon>
        <taxon>Actinomycetota</taxon>
        <taxon>Actinomycetes</taxon>
        <taxon>Kitasatosporales</taxon>
        <taxon>Streptomycetaceae</taxon>
        <taxon>Streptomyces</taxon>
    </lineage>
</organism>
<sequence length="111" mass="11803">MDTAVRAWLLAQLGETTPTADLETRYTRLGTARAVALEVLRGRLAALLQQPGTVNVSGVVSVGFAENIKALERQITNLEAGIPPAPDDPAAPGAVDSDTIGMIYLHSRPRR</sequence>
<dbReference type="EMBL" id="CP134214">
    <property type="protein sequence ID" value="WND24107.1"/>
    <property type="molecule type" value="Genomic_DNA"/>
</dbReference>
<reference evidence="1 2" key="1">
    <citation type="submission" date="2023-09" db="EMBL/GenBank/DDBJ databases">
        <title>The genome sequence of Streptomyces anthocyanicus.</title>
        <authorList>
            <person name="Mo P."/>
        </authorList>
    </citation>
    <scope>NUCLEOTIDE SEQUENCE [LARGE SCALE GENOMIC DNA]</scope>
    <source>
        <strain evidence="1 2">JCM 4387</strain>
        <plasmid evidence="1 2">punmamed1</plasmid>
    </source>
</reference>
<evidence type="ECO:0000313" key="1">
    <source>
        <dbReference type="EMBL" id="WND24107.1"/>
    </source>
</evidence>
<protein>
    <submittedName>
        <fullName evidence="1">Uncharacterized protein</fullName>
    </submittedName>
</protein>
<dbReference type="Proteomes" id="UP001249394">
    <property type="component" value="Plasmid punmamed1"/>
</dbReference>
<keyword evidence="1" id="KW-0614">Plasmid</keyword>
<accession>A0ABY9UMH5</accession>
<proteinExistence type="predicted"/>
<geneLocation type="plasmid" evidence="1 2">
    <name>punmamed1</name>
</geneLocation>
<name>A0ABY9UMH5_STRVL</name>
<gene>
    <name evidence="1" type="ORF">RI060_43080</name>
</gene>
<evidence type="ECO:0000313" key="2">
    <source>
        <dbReference type="Proteomes" id="UP001249394"/>
    </source>
</evidence>
<keyword evidence="2" id="KW-1185">Reference proteome</keyword>